<evidence type="ECO:0000313" key="2">
    <source>
        <dbReference type="EMBL" id="MBB5821815.1"/>
    </source>
</evidence>
<protein>
    <submittedName>
        <fullName evidence="2">Pyrimidine-specific ribonucleoside hydrolase</fullName>
        <ecNumber evidence="2">3.2.-.-</ecNumber>
    </submittedName>
</protein>
<sequence length="295" mass="32650">MLDLLFDMETQDPDDVLTLCLVACHPAVRLRGVTLTPGSPAQVGLVRRVLRLLDRDDVPVGAEDPGTGKDHVSAFHHRWLGTPPPSQPDASPPDLIARTLERHPDAALLTGAPLRNLGRLLDERPEARLSRWVAQGGFAGDNVVPPEHRLPKFEGRDACPTFNFNGEPRAARRALSSGERIGRRDLVSKNVTHGVRYDREFHERLRPYRDRTAGLGLIFSGMERYLRKRPAGKLLHDPTAACVAVDRTVASWAEVEVVREESGAWGVRPAPGSRTFITVALDHERLFEIFVGEGV</sequence>
<dbReference type="RefSeq" id="WP_246473542.1">
    <property type="nucleotide sequence ID" value="NZ_JACHMP010000001.1"/>
</dbReference>
<dbReference type="Gene3D" id="3.90.245.10">
    <property type="entry name" value="Ribonucleoside hydrolase-like"/>
    <property type="match status" value="1"/>
</dbReference>
<feature type="domain" description="Inosine/uridine-preferring nucleoside hydrolase" evidence="1">
    <location>
        <begin position="7"/>
        <end position="263"/>
    </location>
</feature>
<keyword evidence="2" id="KW-0326">Glycosidase</keyword>
<keyword evidence="2" id="KW-0378">Hydrolase</keyword>
<proteinExistence type="predicted"/>
<gene>
    <name evidence="2" type="ORF">F4562_004877</name>
</gene>
<name>A0A7W9MIB8_9ACTN</name>
<dbReference type="GO" id="GO:0016799">
    <property type="term" value="F:hydrolase activity, hydrolyzing N-glycosyl compounds"/>
    <property type="evidence" value="ECO:0007669"/>
    <property type="project" value="InterPro"/>
</dbReference>
<evidence type="ECO:0000259" key="1">
    <source>
        <dbReference type="Pfam" id="PF01156"/>
    </source>
</evidence>
<evidence type="ECO:0000313" key="3">
    <source>
        <dbReference type="Proteomes" id="UP000540685"/>
    </source>
</evidence>
<comment type="caution">
    <text evidence="2">The sequence shown here is derived from an EMBL/GenBank/DDBJ whole genome shotgun (WGS) entry which is preliminary data.</text>
</comment>
<accession>A0A7W9MIB8</accession>
<dbReference type="InterPro" id="IPR036452">
    <property type="entry name" value="Ribo_hydro-like"/>
</dbReference>
<keyword evidence="3" id="KW-1185">Reference proteome</keyword>
<dbReference type="Proteomes" id="UP000540685">
    <property type="component" value="Unassembled WGS sequence"/>
</dbReference>
<reference evidence="2 3" key="1">
    <citation type="submission" date="2020-08" db="EMBL/GenBank/DDBJ databases">
        <title>Sequencing the genomes of 1000 actinobacteria strains.</title>
        <authorList>
            <person name="Klenk H.-P."/>
        </authorList>
    </citation>
    <scope>NUCLEOTIDE SEQUENCE [LARGE SCALE GENOMIC DNA]</scope>
    <source>
        <strain evidence="2 3">DSM 46887</strain>
    </source>
</reference>
<dbReference type="Pfam" id="PF01156">
    <property type="entry name" value="IU_nuc_hydro"/>
    <property type="match status" value="1"/>
</dbReference>
<organism evidence="2 3">
    <name type="scientific">Streptosporangium becharense</name>
    <dbReference type="NCBI Taxonomy" id="1816182"/>
    <lineage>
        <taxon>Bacteria</taxon>
        <taxon>Bacillati</taxon>
        <taxon>Actinomycetota</taxon>
        <taxon>Actinomycetes</taxon>
        <taxon>Streptosporangiales</taxon>
        <taxon>Streptosporangiaceae</taxon>
        <taxon>Streptosporangium</taxon>
    </lineage>
</organism>
<dbReference type="InterPro" id="IPR001910">
    <property type="entry name" value="Inosine/uridine_hydrolase_dom"/>
</dbReference>
<dbReference type="AlphaFoldDB" id="A0A7W9MIB8"/>
<dbReference type="EC" id="3.2.-.-" evidence="2"/>
<dbReference type="EMBL" id="JACHMP010000001">
    <property type="protein sequence ID" value="MBB5821815.1"/>
    <property type="molecule type" value="Genomic_DNA"/>
</dbReference>
<dbReference type="SUPFAM" id="SSF53590">
    <property type="entry name" value="Nucleoside hydrolase"/>
    <property type="match status" value="1"/>
</dbReference>